<evidence type="ECO:0000256" key="3">
    <source>
        <dbReference type="ARBA" id="ARBA00022448"/>
    </source>
</evidence>
<dbReference type="SUPFAM" id="SSF161098">
    <property type="entry name" value="MetI-like"/>
    <property type="match status" value="1"/>
</dbReference>
<comment type="similarity">
    <text evidence="2">Belongs to the binding-protein-dependent transport system permease family. HisMQ subfamily.</text>
</comment>
<feature type="transmembrane region" description="Helical" evidence="9">
    <location>
        <begin position="187"/>
        <end position="206"/>
    </location>
</feature>
<evidence type="ECO:0000256" key="4">
    <source>
        <dbReference type="ARBA" id="ARBA00022475"/>
    </source>
</evidence>
<feature type="transmembrane region" description="Helical" evidence="9">
    <location>
        <begin position="160"/>
        <end position="181"/>
    </location>
</feature>
<evidence type="ECO:0000313" key="12">
    <source>
        <dbReference type="Proteomes" id="UP000077875"/>
    </source>
</evidence>
<evidence type="ECO:0000256" key="5">
    <source>
        <dbReference type="ARBA" id="ARBA00022692"/>
    </source>
</evidence>
<dbReference type="Pfam" id="PF00528">
    <property type="entry name" value="BPD_transp_1"/>
    <property type="match status" value="1"/>
</dbReference>
<organism evidence="11 12">
    <name type="scientific">Halotalea alkalilenta</name>
    <dbReference type="NCBI Taxonomy" id="376489"/>
    <lineage>
        <taxon>Bacteria</taxon>
        <taxon>Pseudomonadati</taxon>
        <taxon>Pseudomonadota</taxon>
        <taxon>Gammaproteobacteria</taxon>
        <taxon>Oceanospirillales</taxon>
        <taxon>Halomonadaceae</taxon>
        <taxon>Halotalea</taxon>
    </lineage>
</organism>
<name>A0A172YI44_9GAMM</name>
<dbReference type="InterPro" id="IPR010065">
    <property type="entry name" value="AA_ABC_transptr_permease_3TM"/>
</dbReference>
<dbReference type="InterPro" id="IPR043429">
    <property type="entry name" value="ArtM/GltK/GlnP/TcyL/YhdX-like"/>
</dbReference>
<proteinExistence type="inferred from homology"/>
<feature type="transmembrane region" description="Helical" evidence="9">
    <location>
        <begin position="56"/>
        <end position="74"/>
    </location>
</feature>
<feature type="transmembrane region" description="Helical" evidence="9">
    <location>
        <begin position="24"/>
        <end position="44"/>
    </location>
</feature>
<dbReference type="EMBL" id="CP015243">
    <property type="protein sequence ID" value="ANF58911.1"/>
    <property type="molecule type" value="Genomic_DNA"/>
</dbReference>
<dbReference type="PROSITE" id="PS50928">
    <property type="entry name" value="ABC_TM1"/>
    <property type="match status" value="1"/>
</dbReference>
<keyword evidence="6" id="KW-0029">Amino-acid transport</keyword>
<reference evidence="11 12" key="1">
    <citation type="submission" date="2016-04" db="EMBL/GenBank/DDBJ databases">
        <title>Complete Genome Sequence of Halotalea alkalilenta IHB B 13600.</title>
        <authorList>
            <person name="Swarnkar M.K."/>
            <person name="Sharma A."/>
            <person name="Kaushal K."/>
            <person name="Soni R."/>
            <person name="Rana S."/>
            <person name="Singh A.K."/>
            <person name="Gulati A."/>
        </authorList>
    </citation>
    <scope>NUCLEOTIDE SEQUENCE [LARGE SCALE GENOMIC DNA]</scope>
    <source>
        <strain evidence="11 12">IHB B 13600</strain>
    </source>
</reference>
<dbReference type="Proteomes" id="UP000077875">
    <property type="component" value="Chromosome"/>
</dbReference>
<dbReference type="AlphaFoldDB" id="A0A172YI44"/>
<evidence type="ECO:0000256" key="6">
    <source>
        <dbReference type="ARBA" id="ARBA00022970"/>
    </source>
</evidence>
<dbReference type="NCBIfam" id="TIGR01726">
    <property type="entry name" value="HEQRo_perm_3TM"/>
    <property type="match status" value="1"/>
</dbReference>
<dbReference type="KEGG" id="haa:A5892_16740"/>
<evidence type="ECO:0000256" key="8">
    <source>
        <dbReference type="ARBA" id="ARBA00023136"/>
    </source>
</evidence>
<comment type="subcellular location">
    <subcellularLocation>
        <location evidence="1">Cell inner membrane</location>
        <topology evidence="1">Multi-pass membrane protein</topology>
    </subcellularLocation>
    <subcellularLocation>
        <location evidence="9">Cell membrane</location>
        <topology evidence="9">Multi-pass membrane protein</topology>
    </subcellularLocation>
</comment>
<keyword evidence="5 9" id="KW-0812">Transmembrane</keyword>
<keyword evidence="8 9" id="KW-0472">Membrane</keyword>
<keyword evidence="3 9" id="KW-0813">Transport</keyword>
<sequence length="221" mass="24859">MENWQIVWEARDSLISGLFTTIEIFLIGSVLAFLLGCLVVYLLEQAGPWLRRALRVAIDLMRTLPFLIFAYLLYYGLPSLGVRLDAWTAGLIALVIYHGAYFAEMLRGARLVMPAGGVEAARACGFHGFTLFRRILLPQLLIRVRPLIGNQLIYCLKDTAFLTIITVNELTAAANSIQATYFIPMEAFVAVIGLYWMVSIVIELLVKWAGRFGRKRGFDHV</sequence>
<evidence type="ECO:0000313" key="11">
    <source>
        <dbReference type="EMBL" id="ANF58911.1"/>
    </source>
</evidence>
<dbReference type="PANTHER" id="PTHR30614">
    <property type="entry name" value="MEMBRANE COMPONENT OF AMINO ACID ABC TRANSPORTER"/>
    <property type="match status" value="1"/>
</dbReference>
<gene>
    <name evidence="11" type="ORF">A5892_16740</name>
</gene>
<dbReference type="InterPro" id="IPR000515">
    <property type="entry name" value="MetI-like"/>
</dbReference>
<dbReference type="CDD" id="cd06261">
    <property type="entry name" value="TM_PBP2"/>
    <property type="match status" value="1"/>
</dbReference>
<dbReference type="GO" id="GO:0022857">
    <property type="term" value="F:transmembrane transporter activity"/>
    <property type="evidence" value="ECO:0007669"/>
    <property type="project" value="InterPro"/>
</dbReference>
<feature type="transmembrane region" description="Helical" evidence="9">
    <location>
        <begin position="86"/>
        <end position="103"/>
    </location>
</feature>
<dbReference type="STRING" id="376489.A5892_16740"/>
<dbReference type="PANTHER" id="PTHR30614:SF35">
    <property type="entry name" value="ABC TRANSPORTER PERMEASE PROTEIN"/>
    <property type="match status" value="1"/>
</dbReference>
<keyword evidence="12" id="KW-1185">Reference proteome</keyword>
<dbReference type="GO" id="GO:0006865">
    <property type="term" value="P:amino acid transport"/>
    <property type="evidence" value="ECO:0007669"/>
    <property type="project" value="UniProtKB-KW"/>
</dbReference>
<feature type="domain" description="ABC transmembrane type-1" evidence="10">
    <location>
        <begin position="18"/>
        <end position="206"/>
    </location>
</feature>
<keyword evidence="7 9" id="KW-1133">Transmembrane helix</keyword>
<evidence type="ECO:0000256" key="9">
    <source>
        <dbReference type="RuleBase" id="RU363032"/>
    </source>
</evidence>
<dbReference type="Gene3D" id="1.10.3720.10">
    <property type="entry name" value="MetI-like"/>
    <property type="match status" value="1"/>
</dbReference>
<protein>
    <submittedName>
        <fullName evidence="11">ABC transporter permease</fullName>
    </submittedName>
</protein>
<evidence type="ECO:0000256" key="2">
    <source>
        <dbReference type="ARBA" id="ARBA00010072"/>
    </source>
</evidence>
<evidence type="ECO:0000259" key="10">
    <source>
        <dbReference type="PROSITE" id="PS50928"/>
    </source>
</evidence>
<dbReference type="InterPro" id="IPR035906">
    <property type="entry name" value="MetI-like_sf"/>
</dbReference>
<evidence type="ECO:0000256" key="7">
    <source>
        <dbReference type="ARBA" id="ARBA00022989"/>
    </source>
</evidence>
<keyword evidence="4" id="KW-1003">Cell membrane</keyword>
<evidence type="ECO:0000256" key="1">
    <source>
        <dbReference type="ARBA" id="ARBA00004429"/>
    </source>
</evidence>
<dbReference type="RefSeq" id="WP_064123764.1">
    <property type="nucleotide sequence ID" value="NZ_CP015243.1"/>
</dbReference>
<dbReference type="GO" id="GO:0043190">
    <property type="term" value="C:ATP-binding cassette (ABC) transporter complex"/>
    <property type="evidence" value="ECO:0007669"/>
    <property type="project" value="InterPro"/>
</dbReference>
<accession>A0A172YI44</accession>